<dbReference type="Proteomes" id="UP000278327">
    <property type="component" value="Unassembled WGS sequence"/>
</dbReference>
<gene>
    <name evidence="6" type="ORF">DMP10_08030</name>
</gene>
<keyword evidence="3 5" id="KW-1133">Transmembrane helix</keyword>
<dbReference type="AlphaFoldDB" id="A0A3N0ARC2"/>
<keyword evidence="2 5" id="KW-0812">Transmembrane</keyword>
<evidence type="ECO:0000256" key="5">
    <source>
        <dbReference type="SAM" id="Phobius"/>
    </source>
</evidence>
<evidence type="ECO:0000256" key="2">
    <source>
        <dbReference type="ARBA" id="ARBA00022692"/>
    </source>
</evidence>
<feature type="transmembrane region" description="Helical" evidence="5">
    <location>
        <begin position="143"/>
        <end position="160"/>
    </location>
</feature>
<keyword evidence="7" id="KW-1185">Reference proteome</keyword>
<protein>
    <submittedName>
        <fullName evidence="6">Energy-coupling factor transporter transmembrane protein EcfT</fullName>
    </submittedName>
</protein>
<organism evidence="6 7">
    <name type="scientific">Adlercreutzia equolifaciens subsp. celatus DSM 18785</name>
    <dbReference type="NCBI Taxonomy" id="1121021"/>
    <lineage>
        <taxon>Bacteria</taxon>
        <taxon>Bacillati</taxon>
        <taxon>Actinomycetota</taxon>
        <taxon>Coriobacteriia</taxon>
        <taxon>Eggerthellales</taxon>
        <taxon>Eggerthellaceae</taxon>
        <taxon>Adlercreutzia</taxon>
    </lineage>
</organism>
<dbReference type="EMBL" id="QICA01000013">
    <property type="protein sequence ID" value="RNL37373.1"/>
    <property type="molecule type" value="Genomic_DNA"/>
</dbReference>
<feature type="transmembrane region" description="Helical" evidence="5">
    <location>
        <begin position="69"/>
        <end position="102"/>
    </location>
</feature>
<reference evidence="6 7" key="1">
    <citation type="journal article" date="2019" name="Microbiol. Resour. Announc.">
        <title>Draft Genome Sequences of Type Strains of Gordonibacter faecihominis, Paraeggerthella hongkongensis, Parvibacter caecicola,Slackia equolifaciens, Slackia faecicanis, and Slackia isoflavoniconvertens.</title>
        <authorList>
            <person name="Danylec N."/>
            <person name="Stoll D.A."/>
            <person name="Dotsch A."/>
            <person name="Huch M."/>
        </authorList>
    </citation>
    <scope>NUCLEOTIDE SEQUENCE [LARGE SCALE GENOMIC DNA]</scope>
    <source>
        <strain evidence="6 7">DSM 18785</strain>
    </source>
</reference>
<feature type="transmembrane region" description="Helical" evidence="5">
    <location>
        <begin position="114"/>
        <end position="136"/>
    </location>
</feature>
<evidence type="ECO:0000313" key="7">
    <source>
        <dbReference type="Proteomes" id="UP000278327"/>
    </source>
</evidence>
<evidence type="ECO:0000256" key="4">
    <source>
        <dbReference type="ARBA" id="ARBA00023136"/>
    </source>
</evidence>
<dbReference type="InterPro" id="IPR003339">
    <property type="entry name" value="ABC/ECF_trnsptr_transmembrane"/>
</dbReference>
<evidence type="ECO:0000256" key="3">
    <source>
        <dbReference type="ARBA" id="ARBA00022989"/>
    </source>
</evidence>
<comment type="subcellular location">
    <subcellularLocation>
        <location evidence="1">Membrane</location>
        <topology evidence="1">Multi-pass membrane protein</topology>
    </subcellularLocation>
</comment>
<dbReference type="Pfam" id="PF02361">
    <property type="entry name" value="CbiQ"/>
    <property type="match status" value="1"/>
</dbReference>
<evidence type="ECO:0000256" key="1">
    <source>
        <dbReference type="ARBA" id="ARBA00004141"/>
    </source>
</evidence>
<accession>A0A3N0ARC2</accession>
<keyword evidence="4 5" id="KW-0472">Membrane</keyword>
<dbReference type="PANTHER" id="PTHR33514:SF13">
    <property type="entry name" value="PROTEIN ABCI12, CHLOROPLASTIC"/>
    <property type="match status" value="1"/>
</dbReference>
<comment type="caution">
    <text evidence="6">The sequence shown here is derived from an EMBL/GenBank/DDBJ whole genome shotgun (WGS) entry which is preliminary data.</text>
</comment>
<dbReference type="CDD" id="cd16914">
    <property type="entry name" value="EcfT"/>
    <property type="match status" value="1"/>
</dbReference>
<evidence type="ECO:0000313" key="6">
    <source>
        <dbReference type="EMBL" id="RNL37373.1"/>
    </source>
</evidence>
<name>A0A3N0ARC2_9ACTN</name>
<dbReference type="GO" id="GO:0005886">
    <property type="term" value="C:plasma membrane"/>
    <property type="evidence" value="ECO:0007669"/>
    <property type="project" value="TreeGrafter"/>
</dbReference>
<proteinExistence type="predicted"/>
<dbReference type="PANTHER" id="PTHR33514">
    <property type="entry name" value="PROTEIN ABCI12, CHLOROPLASTIC"/>
    <property type="match status" value="1"/>
</dbReference>
<sequence>MTVEALWDTGDMEKAPTYSAASEKGDACAARAGAAEHAGGARCSGGEARRAARIGAKGMLRAVDARAKIGLLVAYSVALFCTGNLLGLGVATALLAAVAFVGGVPVARLLREGAFAYPIVGFLLVYNVAASGWLAGIAVALRLLLLVWASLLLMALSTPAELSEGLRRLFSPLGRLGLPVRDFATSLSIALRFMPLLSEELRAVRAAQASRGAAFEDAGLVRRLRAYGGLMVPVLVGLFRRADRLAAAMEARCYGASGEPTSLVERRFSAGDGAVLLVGVAACVAFALVP</sequence>